<dbReference type="EMBL" id="CP095749">
    <property type="protein sequence ID" value="WEB44481.1"/>
    <property type="molecule type" value="Genomic_DNA"/>
</dbReference>
<evidence type="ECO:0000256" key="1">
    <source>
        <dbReference type="ARBA" id="ARBA00005189"/>
    </source>
</evidence>
<keyword evidence="2" id="KW-0444">Lipid biosynthesis</keyword>
<protein>
    <submittedName>
        <fullName evidence="6">GNAT family N-acetyltransferase</fullName>
        <ecNumber evidence="6">2.3.1.-</ecNumber>
    </submittedName>
</protein>
<dbReference type="PANTHER" id="PTHR37323:SF1">
    <property type="entry name" value="L-ORNITHINE N(ALPHA)-ACYLTRANSFERASE"/>
    <property type="match status" value="1"/>
</dbReference>
<keyword evidence="7" id="KW-1185">Reference proteome</keyword>
<evidence type="ECO:0000313" key="7">
    <source>
        <dbReference type="Proteomes" id="UP001218629"/>
    </source>
</evidence>
<dbReference type="SUPFAM" id="SSF55729">
    <property type="entry name" value="Acyl-CoA N-acyltransferases (Nat)"/>
    <property type="match status" value="1"/>
</dbReference>
<keyword evidence="5 6" id="KW-0012">Acyltransferase</keyword>
<gene>
    <name evidence="6" type="ORF">MOV08_37805</name>
</gene>
<name>A0ABY8AJV3_9ACTN</name>
<organism evidence="6 7">
    <name type="scientific">Streptomyces yunnanensis</name>
    <dbReference type="NCBI Taxonomy" id="156453"/>
    <lineage>
        <taxon>Bacteria</taxon>
        <taxon>Bacillati</taxon>
        <taxon>Actinomycetota</taxon>
        <taxon>Actinomycetes</taxon>
        <taxon>Kitasatosporales</taxon>
        <taxon>Streptomycetaceae</taxon>
        <taxon>Streptomyces</taxon>
    </lineage>
</organism>
<proteinExistence type="predicted"/>
<evidence type="ECO:0000256" key="2">
    <source>
        <dbReference type="ARBA" id="ARBA00022516"/>
    </source>
</evidence>
<dbReference type="Gene3D" id="3.40.630.30">
    <property type="match status" value="1"/>
</dbReference>
<evidence type="ECO:0000256" key="3">
    <source>
        <dbReference type="ARBA" id="ARBA00022679"/>
    </source>
</evidence>
<dbReference type="Proteomes" id="UP001218629">
    <property type="component" value="Chromosome"/>
</dbReference>
<keyword evidence="3 6" id="KW-0808">Transferase</keyword>
<dbReference type="PANTHER" id="PTHR37323">
    <property type="entry name" value="GCN5-RELATED N-ACETYLTRANSFERASE"/>
    <property type="match status" value="1"/>
</dbReference>
<dbReference type="Pfam" id="PF13444">
    <property type="entry name" value="Acetyltransf_5"/>
    <property type="match status" value="1"/>
</dbReference>
<evidence type="ECO:0000256" key="4">
    <source>
        <dbReference type="ARBA" id="ARBA00023098"/>
    </source>
</evidence>
<dbReference type="GO" id="GO:0016746">
    <property type="term" value="F:acyltransferase activity"/>
    <property type="evidence" value="ECO:0007669"/>
    <property type="project" value="UniProtKB-KW"/>
</dbReference>
<sequence length="259" mass="27793">MPPEAPVAPSADNWHAGYTLSLTRHEYEVRAAQRLRHLVFVREMGGRERTGAGVPLAGHDIDDLDDHCDHLLVHETVTGAVVATCRLLPPRGAAAAGRLDSDAYFDLSRHRRLHGDLVEISRACIHPAHRGGTLVPLLTLGVARYVLQSGHAWVGGNAVVPMGNHGELPSVVWRWVAPQHLAPEDYRVDPLIPVPTDVAAAPGAGMVPPLVLGALSLGAWVCGAPGYHLPLGTAALYLLMPMRHVDPALLRDLPDLSAR</sequence>
<evidence type="ECO:0000313" key="6">
    <source>
        <dbReference type="EMBL" id="WEB44481.1"/>
    </source>
</evidence>
<comment type="pathway">
    <text evidence="1">Lipid metabolism.</text>
</comment>
<reference evidence="6 7" key="1">
    <citation type="submission" date="2022-03" db="EMBL/GenBank/DDBJ databases">
        <title>Streptomyces yunnanensis P86,complete genome.</title>
        <authorList>
            <person name="Chen S."/>
            <person name="Zhang Q."/>
        </authorList>
    </citation>
    <scope>NUCLEOTIDE SEQUENCE [LARGE SCALE GENOMIC DNA]</scope>
    <source>
        <strain evidence="6 7">P86</strain>
    </source>
</reference>
<dbReference type="RefSeq" id="WP_275310637.1">
    <property type="nucleotide sequence ID" value="NZ_CP095749.1"/>
</dbReference>
<keyword evidence="4" id="KW-0443">Lipid metabolism</keyword>
<dbReference type="InterPro" id="IPR016181">
    <property type="entry name" value="Acyl_CoA_acyltransferase"/>
</dbReference>
<dbReference type="InterPro" id="IPR052351">
    <property type="entry name" value="Ornithine_N-alpha-AT"/>
</dbReference>
<evidence type="ECO:0000256" key="5">
    <source>
        <dbReference type="ARBA" id="ARBA00023315"/>
    </source>
</evidence>
<dbReference type="EC" id="2.3.1.-" evidence="6"/>
<accession>A0ABY8AJV3</accession>